<organism evidence="2 3">
    <name type="scientific">Mycena pura</name>
    <dbReference type="NCBI Taxonomy" id="153505"/>
    <lineage>
        <taxon>Eukaryota</taxon>
        <taxon>Fungi</taxon>
        <taxon>Dikarya</taxon>
        <taxon>Basidiomycota</taxon>
        <taxon>Agaricomycotina</taxon>
        <taxon>Agaricomycetes</taxon>
        <taxon>Agaricomycetidae</taxon>
        <taxon>Agaricales</taxon>
        <taxon>Marasmiineae</taxon>
        <taxon>Mycenaceae</taxon>
        <taxon>Mycena</taxon>
    </lineage>
</organism>
<evidence type="ECO:0000313" key="2">
    <source>
        <dbReference type="EMBL" id="KAJ7223146.1"/>
    </source>
</evidence>
<feature type="compositionally biased region" description="Low complexity" evidence="1">
    <location>
        <begin position="7"/>
        <end position="20"/>
    </location>
</feature>
<sequence length="90" mass="8633">MPKRAAGKAPTPTPMTTTAASRIQSSQAKSGSDTSRASFPARAQSAAATNANKGVTVGSPPKPTAAATSGAAKPPSGGAKSPASGKAVKK</sequence>
<dbReference type="AlphaFoldDB" id="A0AAD7E0U2"/>
<accession>A0AAD7E0U2</accession>
<name>A0AAD7E0U2_9AGAR</name>
<proteinExistence type="predicted"/>
<evidence type="ECO:0000256" key="1">
    <source>
        <dbReference type="SAM" id="MobiDB-lite"/>
    </source>
</evidence>
<dbReference type="Proteomes" id="UP001219525">
    <property type="component" value="Unassembled WGS sequence"/>
</dbReference>
<feature type="region of interest" description="Disordered" evidence="1">
    <location>
        <begin position="1"/>
        <end position="90"/>
    </location>
</feature>
<feature type="compositionally biased region" description="Polar residues" evidence="1">
    <location>
        <begin position="21"/>
        <end position="34"/>
    </location>
</feature>
<comment type="caution">
    <text evidence="2">The sequence shown here is derived from an EMBL/GenBank/DDBJ whole genome shotgun (WGS) entry which is preliminary data.</text>
</comment>
<keyword evidence="3" id="KW-1185">Reference proteome</keyword>
<protein>
    <submittedName>
        <fullName evidence="2">Uncharacterized protein</fullName>
    </submittedName>
</protein>
<reference evidence="2" key="1">
    <citation type="submission" date="2023-03" db="EMBL/GenBank/DDBJ databases">
        <title>Massive genome expansion in bonnet fungi (Mycena s.s.) driven by repeated elements and novel gene families across ecological guilds.</title>
        <authorList>
            <consortium name="Lawrence Berkeley National Laboratory"/>
            <person name="Harder C.B."/>
            <person name="Miyauchi S."/>
            <person name="Viragh M."/>
            <person name="Kuo A."/>
            <person name="Thoen E."/>
            <person name="Andreopoulos B."/>
            <person name="Lu D."/>
            <person name="Skrede I."/>
            <person name="Drula E."/>
            <person name="Henrissat B."/>
            <person name="Morin E."/>
            <person name="Kohler A."/>
            <person name="Barry K."/>
            <person name="LaButti K."/>
            <person name="Morin E."/>
            <person name="Salamov A."/>
            <person name="Lipzen A."/>
            <person name="Mereny Z."/>
            <person name="Hegedus B."/>
            <person name="Baldrian P."/>
            <person name="Stursova M."/>
            <person name="Weitz H."/>
            <person name="Taylor A."/>
            <person name="Grigoriev I.V."/>
            <person name="Nagy L.G."/>
            <person name="Martin F."/>
            <person name="Kauserud H."/>
        </authorList>
    </citation>
    <scope>NUCLEOTIDE SEQUENCE</scope>
    <source>
        <strain evidence="2">9144</strain>
    </source>
</reference>
<evidence type="ECO:0000313" key="3">
    <source>
        <dbReference type="Proteomes" id="UP001219525"/>
    </source>
</evidence>
<feature type="compositionally biased region" description="Low complexity" evidence="1">
    <location>
        <begin position="35"/>
        <end position="51"/>
    </location>
</feature>
<gene>
    <name evidence="2" type="ORF">GGX14DRAFT_162941</name>
</gene>
<dbReference type="EMBL" id="JARJCW010000006">
    <property type="protein sequence ID" value="KAJ7223146.1"/>
    <property type="molecule type" value="Genomic_DNA"/>
</dbReference>